<dbReference type="Gene3D" id="3.40.30.10">
    <property type="entry name" value="Glutaredoxin"/>
    <property type="match status" value="1"/>
</dbReference>
<sequence length="92" mass="10535">MTPKVEVYTKGYCPFCKQTKETLRQLGLAFKELDIGRNKTLTKEMMDRSQRKTVPQIFINDVHVGGNDDFQYALRNGLLDSIEKHVSQADNA</sequence>
<keyword evidence="5 6" id="KW-0676">Redox-active center</keyword>
<evidence type="ECO:0000259" key="7">
    <source>
        <dbReference type="Pfam" id="PF00462"/>
    </source>
</evidence>
<accession>A0ABQ1UEE5</accession>
<name>A0ABQ1UEE5_9GAMM</name>
<dbReference type="Pfam" id="PF00462">
    <property type="entry name" value="Glutaredoxin"/>
    <property type="match status" value="1"/>
</dbReference>
<keyword evidence="4" id="KW-1015">Disulfide bond</keyword>
<protein>
    <recommendedName>
        <fullName evidence="6">Glutaredoxin</fullName>
    </recommendedName>
</protein>
<evidence type="ECO:0000313" key="9">
    <source>
        <dbReference type="Proteomes" id="UP000638462"/>
    </source>
</evidence>
<feature type="domain" description="Glutaredoxin" evidence="7">
    <location>
        <begin position="5"/>
        <end position="64"/>
    </location>
</feature>
<evidence type="ECO:0000256" key="2">
    <source>
        <dbReference type="ARBA" id="ARBA00022448"/>
    </source>
</evidence>
<dbReference type="PROSITE" id="PS51354">
    <property type="entry name" value="GLUTAREDOXIN_2"/>
    <property type="match status" value="1"/>
</dbReference>
<dbReference type="RefSeq" id="WP_188731942.1">
    <property type="nucleotide sequence ID" value="NZ_BMIT01000043.1"/>
</dbReference>
<keyword evidence="2 6" id="KW-0813">Transport</keyword>
<reference evidence="9" key="1">
    <citation type="journal article" date="2019" name="Int. J. Syst. Evol. Microbiol.">
        <title>The Global Catalogue of Microorganisms (GCM) 10K type strain sequencing project: providing services to taxonomists for standard genome sequencing and annotation.</title>
        <authorList>
            <consortium name="The Broad Institute Genomics Platform"/>
            <consortium name="The Broad Institute Genome Sequencing Center for Infectious Disease"/>
            <person name="Wu L."/>
            <person name="Ma J."/>
        </authorList>
    </citation>
    <scope>NUCLEOTIDE SEQUENCE [LARGE SCALE GENOMIC DNA]</scope>
    <source>
        <strain evidence="9">CGMCC 1.15394</strain>
    </source>
</reference>
<keyword evidence="9" id="KW-1185">Reference proteome</keyword>
<gene>
    <name evidence="8" type="primary">grxC</name>
    <name evidence="8" type="ORF">GCM10008027_45240</name>
</gene>
<keyword evidence="6" id="KW-0963">Cytoplasm</keyword>
<evidence type="ECO:0000256" key="6">
    <source>
        <dbReference type="RuleBase" id="RU364065"/>
    </source>
</evidence>
<dbReference type="Proteomes" id="UP000638462">
    <property type="component" value="Unassembled WGS sequence"/>
</dbReference>
<dbReference type="PANTHER" id="PTHR45694:SF18">
    <property type="entry name" value="GLUTAREDOXIN-1-RELATED"/>
    <property type="match status" value="1"/>
</dbReference>
<dbReference type="PANTHER" id="PTHR45694">
    <property type="entry name" value="GLUTAREDOXIN 2"/>
    <property type="match status" value="1"/>
</dbReference>
<comment type="similarity">
    <text evidence="1 6">Belongs to the glutaredoxin family.</text>
</comment>
<dbReference type="NCBIfam" id="TIGR02181">
    <property type="entry name" value="GRX_bact"/>
    <property type="match status" value="1"/>
</dbReference>
<dbReference type="EMBL" id="BMIT01000043">
    <property type="protein sequence ID" value="GGF15377.1"/>
    <property type="molecule type" value="Genomic_DNA"/>
</dbReference>
<dbReference type="InterPro" id="IPR002109">
    <property type="entry name" value="Glutaredoxin"/>
</dbReference>
<dbReference type="PROSITE" id="PS00195">
    <property type="entry name" value="GLUTAREDOXIN_1"/>
    <property type="match status" value="1"/>
</dbReference>
<organism evidence="8 9">
    <name type="scientific">Pseudoalteromonas gelatinilytica</name>
    <dbReference type="NCBI Taxonomy" id="1703256"/>
    <lineage>
        <taxon>Bacteria</taxon>
        <taxon>Pseudomonadati</taxon>
        <taxon>Pseudomonadota</taxon>
        <taxon>Gammaproteobacteria</taxon>
        <taxon>Alteromonadales</taxon>
        <taxon>Pseudoalteromonadaceae</taxon>
        <taxon>Pseudoalteromonas</taxon>
    </lineage>
</organism>
<comment type="function">
    <text evidence="6">Has a glutathione-disulfide oxidoreductase activity in the presence of NADPH and glutathione reductase. Reduces low molecular weight disulfides and proteins.</text>
</comment>
<keyword evidence="3 6" id="KW-0249">Electron transport</keyword>
<evidence type="ECO:0000256" key="1">
    <source>
        <dbReference type="ARBA" id="ARBA00007787"/>
    </source>
</evidence>
<evidence type="ECO:0000256" key="3">
    <source>
        <dbReference type="ARBA" id="ARBA00022982"/>
    </source>
</evidence>
<dbReference type="InterPro" id="IPR011767">
    <property type="entry name" value="GLR_AS"/>
</dbReference>
<dbReference type="PRINTS" id="PR00160">
    <property type="entry name" value="GLUTAREDOXIN"/>
</dbReference>
<evidence type="ECO:0000256" key="5">
    <source>
        <dbReference type="ARBA" id="ARBA00023284"/>
    </source>
</evidence>
<evidence type="ECO:0000313" key="8">
    <source>
        <dbReference type="EMBL" id="GGF15377.1"/>
    </source>
</evidence>
<dbReference type="InterPro" id="IPR014025">
    <property type="entry name" value="Glutaredoxin_subgr"/>
</dbReference>
<dbReference type="InterPro" id="IPR036249">
    <property type="entry name" value="Thioredoxin-like_sf"/>
</dbReference>
<dbReference type="InterPro" id="IPR011900">
    <property type="entry name" value="GRX_bact"/>
</dbReference>
<evidence type="ECO:0000256" key="4">
    <source>
        <dbReference type="ARBA" id="ARBA00023157"/>
    </source>
</evidence>
<dbReference type="SUPFAM" id="SSF52833">
    <property type="entry name" value="Thioredoxin-like"/>
    <property type="match status" value="1"/>
</dbReference>
<comment type="caution">
    <text evidence="8">The sequence shown here is derived from an EMBL/GenBank/DDBJ whole genome shotgun (WGS) entry which is preliminary data.</text>
</comment>
<proteinExistence type="inferred from homology"/>